<sequence length="252" mass="28163">MSEVDIKQNLKIVLDTIEESFKKRPTNLLTRKPYLVAVSKTKPAEAVVAAYDAGQRHFGENYVQEMVEKASHPQILERCKDIKWHFIGHLQSNKINKVLSVPGLYMIETVDSIKLATGINKAWVKLRTEEMGHLKVLVQVKTSEEDAKSGIAPEEASELYKFIKDQCPNLCVEGIMTIGAFGHDYSKGPNEDFITLMKCYDHVVQELELDPNEVHVSMGMSNDYDHAIVAGSTIVRVGSSIFGARTPKSDAK</sequence>
<dbReference type="InterPro" id="IPR011078">
    <property type="entry name" value="PyrdxlP_homeostasis"/>
</dbReference>
<protein>
    <recommendedName>
        <fullName evidence="2">Pyridoxal phosphate homeostasis protein</fullName>
        <shortName evidence="2">PLP homeostasis protein</shortName>
    </recommendedName>
</protein>
<organism evidence="6">
    <name type="scientific">Nyssomyia neivai</name>
    <dbReference type="NCBI Taxonomy" id="330878"/>
    <lineage>
        <taxon>Eukaryota</taxon>
        <taxon>Metazoa</taxon>
        <taxon>Ecdysozoa</taxon>
        <taxon>Arthropoda</taxon>
        <taxon>Hexapoda</taxon>
        <taxon>Insecta</taxon>
        <taxon>Pterygota</taxon>
        <taxon>Neoptera</taxon>
        <taxon>Endopterygota</taxon>
        <taxon>Diptera</taxon>
        <taxon>Nematocera</taxon>
        <taxon>Psychodoidea</taxon>
        <taxon>Psychodidae</taxon>
        <taxon>Nyssomyia</taxon>
    </lineage>
</organism>
<dbReference type="Pfam" id="PF01168">
    <property type="entry name" value="Ala_racemase_N"/>
    <property type="match status" value="1"/>
</dbReference>
<evidence type="ECO:0000259" key="5">
    <source>
        <dbReference type="Pfam" id="PF01168"/>
    </source>
</evidence>
<evidence type="ECO:0000256" key="3">
    <source>
        <dbReference type="PIRSR" id="PIRSR004848-1"/>
    </source>
</evidence>
<dbReference type="PANTHER" id="PTHR10146">
    <property type="entry name" value="PROLINE SYNTHETASE CO-TRANSCRIBED BACTERIAL HOMOLOG PROTEIN"/>
    <property type="match status" value="1"/>
</dbReference>
<dbReference type="PANTHER" id="PTHR10146:SF14">
    <property type="entry name" value="PYRIDOXAL PHOSPHATE HOMEOSTASIS PROTEIN"/>
    <property type="match status" value="1"/>
</dbReference>
<feature type="modified residue" description="N6-(pyridoxal phosphate)lysine" evidence="2 3">
    <location>
        <position position="40"/>
    </location>
</feature>
<dbReference type="HAMAP" id="MF_02087">
    <property type="entry name" value="PLP_homeostasis"/>
    <property type="match status" value="1"/>
</dbReference>
<comment type="cofactor">
    <cofactor evidence="3">
        <name>pyridoxal 5'-phosphate</name>
        <dbReference type="ChEBI" id="CHEBI:597326"/>
    </cofactor>
</comment>
<accession>A0A1L8DZN6</accession>
<reference evidence="6" key="1">
    <citation type="submission" date="2016-12" db="EMBL/GenBank/DDBJ databases">
        <title>An insight into the sialome and mialome of the sand fly, Nyssomyia neivai.</title>
        <authorList>
            <person name="Sebastian V."/>
            <person name="Goulart T.M."/>
            <person name="Oliveira W."/>
            <person name="Calvo E."/>
            <person name="Oliveira L.F."/>
            <person name="Pinto M.C."/>
            <person name="Rosselino A.M."/>
            <person name="Ribeiro J.M."/>
        </authorList>
    </citation>
    <scope>NUCLEOTIDE SEQUENCE</scope>
</reference>
<dbReference type="SUPFAM" id="SSF51419">
    <property type="entry name" value="PLP-binding barrel"/>
    <property type="match status" value="1"/>
</dbReference>
<evidence type="ECO:0000256" key="1">
    <source>
        <dbReference type="ARBA" id="ARBA00022898"/>
    </source>
</evidence>
<dbReference type="EMBL" id="GFDF01002153">
    <property type="protein sequence ID" value="JAV11931.1"/>
    <property type="molecule type" value="Transcribed_RNA"/>
</dbReference>
<dbReference type="PROSITE" id="PS01211">
    <property type="entry name" value="UPF0001"/>
    <property type="match status" value="1"/>
</dbReference>
<dbReference type="FunFam" id="3.20.20.10:FF:000007">
    <property type="entry name" value="Pyridoxal phosphate homeostasis protein"/>
    <property type="match status" value="1"/>
</dbReference>
<comment type="function">
    <text evidence="2">Pyridoxal 5'-phosphate (PLP)-binding protein, which may be involved in intracellular homeostatic regulation of pyridoxal 5'-phosphate (PLP), the active form of vitamin B6.</text>
</comment>
<evidence type="ECO:0000256" key="4">
    <source>
        <dbReference type="RuleBase" id="RU004514"/>
    </source>
</evidence>
<dbReference type="CDD" id="cd06822">
    <property type="entry name" value="PLPDE_III_YBL036c_euk"/>
    <property type="match status" value="1"/>
</dbReference>
<dbReference type="GO" id="GO:0030170">
    <property type="term" value="F:pyridoxal phosphate binding"/>
    <property type="evidence" value="ECO:0007669"/>
    <property type="project" value="UniProtKB-UniRule"/>
</dbReference>
<evidence type="ECO:0000256" key="2">
    <source>
        <dbReference type="HAMAP-Rule" id="MF_03225"/>
    </source>
</evidence>
<keyword evidence="1 2" id="KW-0663">Pyridoxal phosphate</keyword>
<dbReference type="NCBIfam" id="TIGR00044">
    <property type="entry name" value="YggS family pyridoxal phosphate-dependent enzyme"/>
    <property type="match status" value="1"/>
</dbReference>
<dbReference type="InterPro" id="IPR001608">
    <property type="entry name" value="Ala_racemase_N"/>
</dbReference>
<dbReference type="InterPro" id="IPR029066">
    <property type="entry name" value="PLP-binding_barrel"/>
</dbReference>
<name>A0A1L8DZN6_9DIPT</name>
<dbReference type="PIRSF" id="PIRSF004848">
    <property type="entry name" value="YBL036c_PLPDEIII"/>
    <property type="match status" value="1"/>
</dbReference>
<proteinExistence type="inferred from homology"/>
<dbReference type="AlphaFoldDB" id="A0A1L8DZN6"/>
<evidence type="ECO:0000313" key="6">
    <source>
        <dbReference type="EMBL" id="JAV11931.1"/>
    </source>
</evidence>
<dbReference type="Gene3D" id="3.20.20.10">
    <property type="entry name" value="Alanine racemase"/>
    <property type="match status" value="1"/>
</dbReference>
<feature type="domain" description="Alanine racemase N-terminal" evidence="5">
    <location>
        <begin position="26"/>
        <end position="245"/>
    </location>
</feature>
<comment type="similarity">
    <text evidence="2 4">Belongs to the pyridoxal phosphate-binding protein YggS/PROSC family.</text>
</comment>